<accession>A0A383CH03</accession>
<proteinExistence type="predicted"/>
<gene>
    <name evidence="1" type="ORF">METZ01_LOCUS484501</name>
</gene>
<sequence>MNKYLNIILVSTVLFLNGCATTEGFKKNM</sequence>
<evidence type="ECO:0000313" key="1">
    <source>
        <dbReference type="EMBL" id="SVE31647.1"/>
    </source>
</evidence>
<name>A0A383CH03_9ZZZZ</name>
<dbReference type="EMBL" id="UINC01208882">
    <property type="protein sequence ID" value="SVE31647.1"/>
    <property type="molecule type" value="Genomic_DNA"/>
</dbReference>
<dbReference type="AlphaFoldDB" id="A0A383CH03"/>
<protein>
    <submittedName>
        <fullName evidence="1">Uncharacterized protein</fullName>
    </submittedName>
</protein>
<organism evidence="1">
    <name type="scientific">marine metagenome</name>
    <dbReference type="NCBI Taxonomy" id="408172"/>
    <lineage>
        <taxon>unclassified sequences</taxon>
        <taxon>metagenomes</taxon>
        <taxon>ecological metagenomes</taxon>
    </lineage>
</organism>
<reference evidence="1" key="1">
    <citation type="submission" date="2018-05" db="EMBL/GenBank/DDBJ databases">
        <authorList>
            <person name="Lanie J.A."/>
            <person name="Ng W.-L."/>
            <person name="Kazmierczak K.M."/>
            <person name="Andrzejewski T.M."/>
            <person name="Davidsen T.M."/>
            <person name="Wayne K.J."/>
            <person name="Tettelin H."/>
            <person name="Glass J.I."/>
            <person name="Rusch D."/>
            <person name="Podicherti R."/>
            <person name="Tsui H.-C.T."/>
            <person name="Winkler M.E."/>
        </authorList>
    </citation>
    <scope>NUCLEOTIDE SEQUENCE</scope>
</reference>
<feature type="non-terminal residue" evidence="1">
    <location>
        <position position="29"/>
    </location>
</feature>